<evidence type="ECO:0000313" key="2">
    <source>
        <dbReference type="Proteomes" id="UP001219934"/>
    </source>
</evidence>
<reference evidence="1" key="1">
    <citation type="submission" date="2022-11" db="EMBL/GenBank/DDBJ databases">
        <title>Chromosome-level genome of Pogonophryne albipinna.</title>
        <authorList>
            <person name="Jo E."/>
        </authorList>
    </citation>
    <scope>NUCLEOTIDE SEQUENCE</scope>
    <source>
        <strain evidence="1">SGF0006</strain>
        <tissue evidence="1">Muscle</tissue>
    </source>
</reference>
<dbReference type="AlphaFoldDB" id="A0AAD6B3N2"/>
<feature type="non-terminal residue" evidence="1">
    <location>
        <position position="55"/>
    </location>
</feature>
<gene>
    <name evidence="1" type="ORF">JOQ06_017473</name>
</gene>
<organism evidence="1 2">
    <name type="scientific">Pogonophryne albipinna</name>
    <dbReference type="NCBI Taxonomy" id="1090488"/>
    <lineage>
        <taxon>Eukaryota</taxon>
        <taxon>Metazoa</taxon>
        <taxon>Chordata</taxon>
        <taxon>Craniata</taxon>
        <taxon>Vertebrata</taxon>
        <taxon>Euteleostomi</taxon>
        <taxon>Actinopterygii</taxon>
        <taxon>Neopterygii</taxon>
        <taxon>Teleostei</taxon>
        <taxon>Neoteleostei</taxon>
        <taxon>Acanthomorphata</taxon>
        <taxon>Eupercaria</taxon>
        <taxon>Perciformes</taxon>
        <taxon>Notothenioidei</taxon>
        <taxon>Pogonophryne</taxon>
    </lineage>
</organism>
<name>A0AAD6B3N2_9TELE</name>
<proteinExistence type="predicted"/>
<sequence length="55" mass="6422">LGQEISLFFDTNDSPEISRRTLWEACKAFMRGQIISYVSNLRKAERRESEALTKE</sequence>
<keyword evidence="2" id="KW-1185">Reference proteome</keyword>
<feature type="non-terminal residue" evidence="1">
    <location>
        <position position="1"/>
    </location>
</feature>
<dbReference type="EMBL" id="JAPTMU010000011">
    <property type="protein sequence ID" value="KAJ4935948.1"/>
    <property type="molecule type" value="Genomic_DNA"/>
</dbReference>
<dbReference type="Proteomes" id="UP001219934">
    <property type="component" value="Unassembled WGS sequence"/>
</dbReference>
<protein>
    <submittedName>
        <fullName evidence="1">Uncharacterized protein</fullName>
    </submittedName>
</protein>
<accession>A0AAD6B3N2</accession>
<comment type="caution">
    <text evidence="1">The sequence shown here is derived from an EMBL/GenBank/DDBJ whole genome shotgun (WGS) entry which is preliminary data.</text>
</comment>
<evidence type="ECO:0000313" key="1">
    <source>
        <dbReference type="EMBL" id="KAJ4935948.1"/>
    </source>
</evidence>